<comment type="similarity">
    <text evidence="2">Belongs to the TsaE family.</text>
</comment>
<dbReference type="SUPFAM" id="SSF52540">
    <property type="entry name" value="P-loop containing nucleoside triphosphate hydrolases"/>
    <property type="match status" value="1"/>
</dbReference>
<sequence length="531" mass="57706">MTAPGRASDLPGKGPQTLQASLPVLHRLHLADDAATRMLGADLAMVLAAGDVVALSGDLGAGKSTLARAVIRALAGNGDLEVPSPTYTLVQPYETEPPVAHFDLYRLASGDELDELGFAEAAEAGIVLVEWPDRAPDALRAATITIDLAVDPEGGRQATIGAGERAAARLERTLAIRDFLSVAGLAEAPRQRFFGDASSRRYETVASGDETLVLMDAPRQPDGPPIKDGLPYSQIVHLAEDVTPFVAVATALRTAGFAAPAIHHAELDQGLLLIEHLGAGQIIDEDRRPIPVRYHEAALFLADLHGVAWPSELAIANGPVHRLPHYDRRAMLAEVELLIDWYLPDHTGRPATEDERELFGECWAAILDELKDGETSLVLRDYHSPNVIYRPDAEGILKIGLIDFQDAMIGPSAYDVASLAQDARVDVPAELEAALTAAYLERRRKEDPGFDGFAFERDYAIMAAQRASKILGIFVRLLKRDGKPQYLRHIPRIKGYLARTLGHPSLSALRHIYGEWGILDADDPKRHRSND</sequence>
<proteinExistence type="inferred from homology"/>
<dbReference type="InterPro" id="IPR002575">
    <property type="entry name" value="Aminoglycoside_PTrfase"/>
</dbReference>
<comment type="caution">
    <text evidence="12">The sequence shown here is derived from an EMBL/GenBank/DDBJ whole genome shotgun (WGS) entry which is preliminary data.</text>
</comment>
<dbReference type="InterPro" id="IPR011009">
    <property type="entry name" value="Kinase-like_dom_sf"/>
</dbReference>
<evidence type="ECO:0000256" key="8">
    <source>
        <dbReference type="ARBA" id="ARBA00022840"/>
    </source>
</evidence>
<evidence type="ECO:0000256" key="6">
    <source>
        <dbReference type="ARBA" id="ARBA00022723"/>
    </source>
</evidence>
<dbReference type="Pfam" id="PF01636">
    <property type="entry name" value="APH"/>
    <property type="match status" value="1"/>
</dbReference>
<evidence type="ECO:0000313" key="12">
    <source>
        <dbReference type="EMBL" id="MBP0617964.1"/>
    </source>
</evidence>
<evidence type="ECO:0000256" key="9">
    <source>
        <dbReference type="ARBA" id="ARBA00022842"/>
    </source>
</evidence>
<dbReference type="NCBIfam" id="TIGR00150">
    <property type="entry name" value="T6A_YjeE"/>
    <property type="match status" value="1"/>
</dbReference>
<keyword evidence="9" id="KW-0460">Magnesium</keyword>
<evidence type="ECO:0000256" key="5">
    <source>
        <dbReference type="ARBA" id="ARBA00022694"/>
    </source>
</evidence>
<name>A0ABS4BML3_9HYPH</name>
<dbReference type="SUPFAM" id="SSF56112">
    <property type="entry name" value="Protein kinase-like (PK-like)"/>
    <property type="match status" value="1"/>
</dbReference>
<dbReference type="PANTHER" id="PTHR33540:SF2">
    <property type="entry name" value="TRNA THREONYLCARBAMOYLADENOSINE BIOSYNTHESIS PROTEIN TSAE"/>
    <property type="match status" value="1"/>
</dbReference>
<gene>
    <name evidence="12" type="primary">tsaE</name>
    <name evidence="12" type="ORF">J6595_20485</name>
</gene>
<keyword evidence="8" id="KW-0067">ATP-binding</keyword>
<protein>
    <recommendedName>
        <fullName evidence="3">tRNA threonylcarbamoyladenosine biosynthesis protein TsaE</fullName>
    </recommendedName>
    <alternativeName>
        <fullName evidence="10">t(6)A37 threonylcarbamoyladenosine biosynthesis protein TsaE</fullName>
    </alternativeName>
</protein>
<organism evidence="12 13">
    <name type="scientific">Jiella mangrovi</name>
    <dbReference type="NCBI Taxonomy" id="2821407"/>
    <lineage>
        <taxon>Bacteria</taxon>
        <taxon>Pseudomonadati</taxon>
        <taxon>Pseudomonadota</taxon>
        <taxon>Alphaproteobacteria</taxon>
        <taxon>Hyphomicrobiales</taxon>
        <taxon>Aurantimonadaceae</taxon>
        <taxon>Jiella</taxon>
    </lineage>
</organism>
<evidence type="ECO:0000256" key="2">
    <source>
        <dbReference type="ARBA" id="ARBA00007599"/>
    </source>
</evidence>
<evidence type="ECO:0000256" key="7">
    <source>
        <dbReference type="ARBA" id="ARBA00022741"/>
    </source>
</evidence>
<keyword evidence="5" id="KW-0819">tRNA processing</keyword>
<dbReference type="Pfam" id="PF02367">
    <property type="entry name" value="TsaE"/>
    <property type="match status" value="1"/>
</dbReference>
<keyword evidence="7" id="KW-0547">Nucleotide-binding</keyword>
<dbReference type="InterPro" id="IPR012180">
    <property type="entry name" value="Bifunc_ATPase/PTrfase"/>
</dbReference>
<dbReference type="PANTHER" id="PTHR33540">
    <property type="entry name" value="TRNA THREONYLCARBAMOYLADENOSINE BIOSYNTHESIS PROTEIN TSAE"/>
    <property type="match status" value="1"/>
</dbReference>
<comment type="subcellular location">
    <subcellularLocation>
        <location evidence="1">Cytoplasm</location>
    </subcellularLocation>
</comment>
<evidence type="ECO:0000256" key="4">
    <source>
        <dbReference type="ARBA" id="ARBA00022490"/>
    </source>
</evidence>
<dbReference type="InterPro" id="IPR027417">
    <property type="entry name" value="P-loop_NTPase"/>
</dbReference>
<dbReference type="Gene3D" id="3.40.50.300">
    <property type="entry name" value="P-loop containing nucleotide triphosphate hydrolases"/>
    <property type="match status" value="1"/>
</dbReference>
<keyword evidence="4" id="KW-0963">Cytoplasm</keyword>
<accession>A0ABS4BML3</accession>
<feature type="domain" description="Aminoglycoside phosphotransferase" evidence="11">
    <location>
        <begin position="194"/>
        <end position="443"/>
    </location>
</feature>
<dbReference type="EMBL" id="JAGJCF010000023">
    <property type="protein sequence ID" value="MBP0617964.1"/>
    <property type="molecule type" value="Genomic_DNA"/>
</dbReference>
<dbReference type="Gene3D" id="3.30.200.20">
    <property type="entry name" value="Phosphorylase Kinase, domain 1"/>
    <property type="match status" value="1"/>
</dbReference>
<evidence type="ECO:0000256" key="1">
    <source>
        <dbReference type="ARBA" id="ARBA00004496"/>
    </source>
</evidence>
<dbReference type="InterPro" id="IPR003442">
    <property type="entry name" value="T6A_TsaE"/>
</dbReference>
<keyword evidence="6" id="KW-0479">Metal-binding</keyword>
<keyword evidence="13" id="KW-1185">Reference proteome</keyword>
<evidence type="ECO:0000313" key="13">
    <source>
        <dbReference type="Proteomes" id="UP000678276"/>
    </source>
</evidence>
<evidence type="ECO:0000259" key="11">
    <source>
        <dbReference type="Pfam" id="PF01636"/>
    </source>
</evidence>
<reference evidence="12 13" key="1">
    <citation type="submission" date="2021-04" db="EMBL/GenBank/DDBJ databases">
        <title>Whole genome sequence of Jiella sp. KSK16Y-1.</title>
        <authorList>
            <person name="Tuo L."/>
        </authorList>
    </citation>
    <scope>NUCLEOTIDE SEQUENCE [LARGE SCALE GENOMIC DNA]</scope>
    <source>
        <strain evidence="12 13">KSK16Y-1</strain>
    </source>
</reference>
<dbReference type="Gene3D" id="3.90.1200.10">
    <property type="match status" value="1"/>
</dbReference>
<evidence type="ECO:0000256" key="10">
    <source>
        <dbReference type="ARBA" id="ARBA00032441"/>
    </source>
</evidence>
<dbReference type="RefSeq" id="WP_209597258.1">
    <property type="nucleotide sequence ID" value="NZ_JAGJCF010000023.1"/>
</dbReference>
<dbReference type="Proteomes" id="UP000678276">
    <property type="component" value="Unassembled WGS sequence"/>
</dbReference>
<evidence type="ECO:0000256" key="3">
    <source>
        <dbReference type="ARBA" id="ARBA00019010"/>
    </source>
</evidence>
<dbReference type="PIRSF" id="PIRSF036599">
    <property type="entry name" value="AtpPhos"/>
    <property type="match status" value="1"/>
</dbReference>